<name>A0AAP0SDI9_LIQFO</name>
<keyword evidence="7" id="KW-0747">Spliceosome</keyword>
<evidence type="ECO:0000256" key="8">
    <source>
        <dbReference type="SAM" id="MobiDB-lite"/>
    </source>
</evidence>
<keyword evidence="1 7" id="KW-0479">Metal-binding</keyword>
<dbReference type="InterPro" id="IPR000504">
    <property type="entry name" value="RRM_dom"/>
</dbReference>
<evidence type="ECO:0000256" key="1">
    <source>
        <dbReference type="ARBA" id="ARBA00022723"/>
    </source>
</evidence>
<keyword evidence="7" id="KW-0539">Nucleus</keyword>
<feature type="compositionally biased region" description="Low complexity" evidence="8">
    <location>
        <begin position="531"/>
        <end position="542"/>
    </location>
</feature>
<dbReference type="Gene3D" id="6.10.140.1790">
    <property type="match status" value="1"/>
</dbReference>
<gene>
    <name evidence="10" type="ORF">L1049_020736</name>
</gene>
<evidence type="ECO:0000256" key="4">
    <source>
        <dbReference type="ARBA" id="ARBA00022833"/>
    </source>
</evidence>
<feature type="region of interest" description="Disordered" evidence="8">
    <location>
        <begin position="206"/>
        <end position="257"/>
    </location>
</feature>
<accession>A0AAP0SDI9</accession>
<proteinExistence type="inferred from homology"/>
<keyword evidence="7" id="KW-0508">mRNA splicing</keyword>
<dbReference type="InterPro" id="IPR055256">
    <property type="entry name" value="KH_1_KHDC4/BBP-like"/>
</dbReference>
<dbReference type="CDD" id="cd02395">
    <property type="entry name" value="KH-I_BBP"/>
    <property type="match status" value="1"/>
</dbReference>
<keyword evidence="2" id="KW-0677">Repeat</keyword>
<evidence type="ECO:0000256" key="6">
    <source>
        <dbReference type="PROSITE-ProRule" id="PRU00176"/>
    </source>
</evidence>
<dbReference type="Gene3D" id="3.30.1370.10">
    <property type="entry name" value="K Homology domain, type 1"/>
    <property type="match status" value="1"/>
</dbReference>
<dbReference type="FunFam" id="3.30.70.330:FF:000383">
    <property type="entry name" value="Sex lethal, isoform D"/>
    <property type="match status" value="1"/>
</dbReference>
<feature type="region of interest" description="Disordered" evidence="8">
    <location>
        <begin position="301"/>
        <end position="321"/>
    </location>
</feature>
<evidence type="ECO:0000256" key="2">
    <source>
        <dbReference type="ARBA" id="ARBA00022737"/>
    </source>
</evidence>
<dbReference type="PANTHER" id="PTHR11208">
    <property type="entry name" value="RNA-BINDING PROTEIN RELATED"/>
    <property type="match status" value="1"/>
</dbReference>
<dbReference type="InterPro" id="IPR012677">
    <property type="entry name" value="Nucleotide-bd_a/b_plait_sf"/>
</dbReference>
<keyword evidence="11" id="KW-1185">Reference proteome</keyword>
<comment type="similarity">
    <text evidence="7">Belongs to the BBP/SF1 family.</text>
</comment>
<feature type="compositionally biased region" description="Basic and acidic residues" evidence="8">
    <location>
        <begin position="227"/>
        <end position="243"/>
    </location>
</feature>
<evidence type="ECO:0000313" key="10">
    <source>
        <dbReference type="EMBL" id="KAK9292756.1"/>
    </source>
</evidence>
<dbReference type="InterPro" id="IPR047086">
    <property type="entry name" value="SF1-HH_sf"/>
</dbReference>
<keyword evidence="4 7" id="KW-0862">Zinc</keyword>
<evidence type="ECO:0000256" key="3">
    <source>
        <dbReference type="ARBA" id="ARBA00022771"/>
    </source>
</evidence>
<dbReference type="InterPro" id="IPR032570">
    <property type="entry name" value="SF1-HH"/>
</dbReference>
<evidence type="ECO:0000256" key="5">
    <source>
        <dbReference type="ARBA" id="ARBA00022884"/>
    </source>
</evidence>
<feature type="domain" description="RRM" evidence="9">
    <location>
        <begin position="556"/>
        <end position="634"/>
    </location>
</feature>
<dbReference type="SMART" id="SM00322">
    <property type="entry name" value="KH"/>
    <property type="match status" value="1"/>
</dbReference>
<feature type="compositionally biased region" description="Basic and acidic residues" evidence="8">
    <location>
        <begin position="302"/>
        <end position="313"/>
    </location>
</feature>
<dbReference type="InterPro" id="IPR036875">
    <property type="entry name" value="Znf_CCHC_sf"/>
</dbReference>
<dbReference type="GO" id="GO:0005737">
    <property type="term" value="C:cytoplasm"/>
    <property type="evidence" value="ECO:0007669"/>
    <property type="project" value="UniProtKB-ARBA"/>
</dbReference>
<dbReference type="Pfam" id="PF00076">
    <property type="entry name" value="RRM_1"/>
    <property type="match status" value="1"/>
</dbReference>
<organism evidence="10 11">
    <name type="scientific">Liquidambar formosana</name>
    <name type="common">Formosan gum</name>
    <dbReference type="NCBI Taxonomy" id="63359"/>
    <lineage>
        <taxon>Eukaryota</taxon>
        <taxon>Viridiplantae</taxon>
        <taxon>Streptophyta</taxon>
        <taxon>Embryophyta</taxon>
        <taxon>Tracheophyta</taxon>
        <taxon>Spermatophyta</taxon>
        <taxon>Magnoliopsida</taxon>
        <taxon>eudicotyledons</taxon>
        <taxon>Gunneridae</taxon>
        <taxon>Pentapetalae</taxon>
        <taxon>Saxifragales</taxon>
        <taxon>Altingiaceae</taxon>
        <taxon>Liquidambar</taxon>
    </lineage>
</organism>
<sequence length="795" mass="89241">MDEPYEEPEEELTVEPSEECVPQLFFDRHNDKSEELEEDPEEETIEEIEELSNEDLEEEPIEEVEEDPEEDPSEDQEEDFGEEPEEDPEEEMSGEPEEEPVEQSLSNYIDDETGQPIKDPNPSEDSVSKLSYEADADKDGYESESVLNNSNEKKRSLDATAGESAPLKINQTQKKCRQEESLKPGSDFGFVVRDLHIKFGVSKAVDDENASEQQECMGSSEKRRRSRWDTQPEVDSKMDEGDRTRKKRKTRWENDDSQLKMLGPIQLPDFKKEFVVGSDLDPNIQKLKSRLLVVNSKLKSSTLHDDRPEEERSPSPQPVYNNLGIRINTREVRLREKLIQERQDIISRLIKRNPTFERPPDFKPQHYKKLYIPVKEYPEYNFIGLILGPRGNTKRRMEQETGARIYLRGKGSSKLLHKPDICDNEDLHVLIESKNRKAVDAAVVMVEKLLIPVENGMSEHKAAQLKELAKLKGTYKDENMCSVCGEQGHKQYACPRLESTFKIAISCDTCGGNDHPSATCPFTVSPHASNSLQGSSRLGLSSTPKTQNKHKETSDANLFVGYLTQSVDDSRLRELFTPFGNLTEVRVIKDRTTGLSKGYGFVKFENPADAAVAVTRMNGYKIDGKMLAVRVAGHPPPSTFSVLSHLPVYPGPAAVPQVVPSQTSWPGPPGSMLLEPQYSFTKSEGVGLPPSSMYIAHDSLLPKSEALSFSPSSGVSSLPDSMSASSMNSSFKYSNQTQFSSPISLVQFPGDPDYPGSQFQSYFTTPTVKPSLPYHFSHPPESYLKPSCQSTTHLP</sequence>
<feature type="region of interest" description="Disordered" evidence="8">
    <location>
        <begin position="531"/>
        <end position="551"/>
    </location>
</feature>
<dbReference type="GO" id="GO:0005681">
    <property type="term" value="C:spliceosomal complex"/>
    <property type="evidence" value="ECO:0007669"/>
    <property type="project" value="UniProtKB-KW"/>
</dbReference>
<dbReference type="AlphaFoldDB" id="A0AAP0SDI9"/>
<dbReference type="PROSITE" id="PS50084">
    <property type="entry name" value="KH_TYPE_1"/>
    <property type="match status" value="1"/>
</dbReference>
<dbReference type="InterPro" id="IPR035979">
    <property type="entry name" value="RBD_domain_sf"/>
</dbReference>
<dbReference type="GO" id="GO:0048024">
    <property type="term" value="P:regulation of mRNA splicing, via spliceosome"/>
    <property type="evidence" value="ECO:0007669"/>
    <property type="project" value="TreeGrafter"/>
</dbReference>
<dbReference type="Proteomes" id="UP001415857">
    <property type="component" value="Unassembled WGS sequence"/>
</dbReference>
<comment type="caution">
    <text evidence="10">The sequence shown here is derived from an EMBL/GenBank/DDBJ whole genome shotgun (WGS) entry which is preliminary data.</text>
</comment>
<dbReference type="Gene3D" id="3.30.70.330">
    <property type="match status" value="1"/>
</dbReference>
<feature type="compositionally biased region" description="Acidic residues" evidence="8">
    <location>
        <begin position="1"/>
        <end position="18"/>
    </location>
</feature>
<comment type="function">
    <text evidence="7">Necessary for the splicing of pre-mRNA. Has a role in the recognition of the branch site (5'-UACUAAC-3'), the pyrimidine tract and the 3'-splice site at the 3'-end of introns.</text>
</comment>
<dbReference type="GO" id="GO:0009967">
    <property type="term" value="P:positive regulation of signal transduction"/>
    <property type="evidence" value="ECO:0007669"/>
    <property type="project" value="UniProtKB-ARBA"/>
</dbReference>
<dbReference type="EMBL" id="JBBPBK010000001">
    <property type="protein sequence ID" value="KAK9292756.1"/>
    <property type="molecule type" value="Genomic_DNA"/>
</dbReference>
<keyword evidence="7" id="KW-0507">mRNA processing</keyword>
<dbReference type="SUPFAM" id="SSF54791">
    <property type="entry name" value="Eukaryotic type KH-domain (KH-domain type I)"/>
    <property type="match status" value="1"/>
</dbReference>
<dbReference type="SMART" id="SM00360">
    <property type="entry name" value="RRM"/>
    <property type="match status" value="1"/>
</dbReference>
<evidence type="ECO:0000259" key="9">
    <source>
        <dbReference type="PROSITE" id="PS50102"/>
    </source>
</evidence>
<dbReference type="GO" id="GO:0008270">
    <property type="term" value="F:zinc ion binding"/>
    <property type="evidence" value="ECO:0007669"/>
    <property type="project" value="UniProtKB-UniRule"/>
</dbReference>
<reference evidence="10 11" key="1">
    <citation type="journal article" date="2024" name="Plant J.">
        <title>Genome sequences and population genomics reveal climatic adaptation and genomic divergence between two closely related sweetgum species.</title>
        <authorList>
            <person name="Xu W.Q."/>
            <person name="Ren C.Q."/>
            <person name="Zhang X.Y."/>
            <person name="Comes H.P."/>
            <person name="Liu X.H."/>
            <person name="Li Y.G."/>
            <person name="Kettle C.J."/>
            <person name="Jalonen R."/>
            <person name="Gaisberger H."/>
            <person name="Ma Y.Z."/>
            <person name="Qiu Y.X."/>
        </authorList>
    </citation>
    <scope>NUCLEOTIDE SEQUENCE [LARGE SCALE GENOMIC DNA]</scope>
    <source>
        <strain evidence="10">Hangzhou</strain>
    </source>
</reference>
<dbReference type="Pfam" id="PF16275">
    <property type="entry name" value="SF1-HH"/>
    <property type="match status" value="1"/>
</dbReference>
<dbReference type="InterPro" id="IPR036612">
    <property type="entry name" value="KH_dom_type_1_sf"/>
</dbReference>
<dbReference type="PROSITE" id="PS50102">
    <property type="entry name" value="RRM"/>
    <property type="match status" value="1"/>
</dbReference>
<dbReference type="GO" id="GO:0003729">
    <property type="term" value="F:mRNA binding"/>
    <property type="evidence" value="ECO:0007669"/>
    <property type="project" value="TreeGrafter"/>
</dbReference>
<comment type="subcellular location">
    <subcellularLocation>
        <location evidence="7">Nucleus</location>
    </subcellularLocation>
</comment>
<feature type="compositionally biased region" description="Acidic residues" evidence="8">
    <location>
        <begin position="34"/>
        <end position="101"/>
    </location>
</feature>
<dbReference type="InterPro" id="IPR045071">
    <property type="entry name" value="BBP-like"/>
</dbReference>
<keyword evidence="3 7" id="KW-0863">Zinc-finger</keyword>
<dbReference type="InterPro" id="IPR004087">
    <property type="entry name" value="KH_dom"/>
</dbReference>
<protein>
    <recommendedName>
        <fullName evidence="7">Branchpoint-bridging protein</fullName>
    </recommendedName>
</protein>
<dbReference type="PANTHER" id="PTHR11208:SF45">
    <property type="entry name" value="SPLICING FACTOR 1"/>
    <property type="match status" value="1"/>
</dbReference>
<dbReference type="GO" id="GO:0000398">
    <property type="term" value="P:mRNA splicing, via spliceosome"/>
    <property type="evidence" value="ECO:0007669"/>
    <property type="project" value="UniProtKB-UniRule"/>
</dbReference>
<evidence type="ECO:0000256" key="7">
    <source>
        <dbReference type="RuleBase" id="RU367126"/>
    </source>
</evidence>
<dbReference type="Pfam" id="PF22675">
    <property type="entry name" value="KH-I_KHDC4-BBP"/>
    <property type="match status" value="1"/>
</dbReference>
<dbReference type="SUPFAM" id="SSF57756">
    <property type="entry name" value="Retrovirus zinc finger-like domains"/>
    <property type="match status" value="1"/>
</dbReference>
<keyword evidence="5 6" id="KW-0694">RNA-binding</keyword>
<dbReference type="GO" id="GO:0010629">
    <property type="term" value="P:negative regulation of gene expression"/>
    <property type="evidence" value="ECO:0007669"/>
    <property type="project" value="UniProtKB-ARBA"/>
</dbReference>
<feature type="region of interest" description="Disordered" evidence="8">
    <location>
        <begin position="1"/>
        <end position="182"/>
    </location>
</feature>
<dbReference type="Gene3D" id="4.10.60.10">
    <property type="entry name" value="Zinc finger, CCHC-type"/>
    <property type="match status" value="1"/>
</dbReference>
<dbReference type="GO" id="GO:0045131">
    <property type="term" value="F:pre-mRNA branch point binding"/>
    <property type="evidence" value="ECO:0007669"/>
    <property type="project" value="UniProtKB-UniRule"/>
</dbReference>
<evidence type="ECO:0000313" key="11">
    <source>
        <dbReference type="Proteomes" id="UP001415857"/>
    </source>
</evidence>
<dbReference type="SUPFAM" id="SSF54928">
    <property type="entry name" value="RNA-binding domain, RBD"/>
    <property type="match status" value="1"/>
</dbReference>